<dbReference type="RefSeq" id="XP_062727381.1">
    <property type="nucleotide sequence ID" value="XM_062866660.1"/>
</dbReference>
<protein>
    <submittedName>
        <fullName evidence="2">Uncharacterized protein</fullName>
    </submittedName>
</protein>
<evidence type="ECO:0000256" key="1">
    <source>
        <dbReference type="SAM" id="Phobius"/>
    </source>
</evidence>
<name>A0AAJ0H4H2_9PEZI</name>
<keyword evidence="3" id="KW-1185">Reference proteome</keyword>
<gene>
    <name evidence="2" type="ORF">B0T15DRAFT_490201</name>
</gene>
<organism evidence="2 3">
    <name type="scientific">Chaetomium strumarium</name>
    <dbReference type="NCBI Taxonomy" id="1170767"/>
    <lineage>
        <taxon>Eukaryota</taxon>
        <taxon>Fungi</taxon>
        <taxon>Dikarya</taxon>
        <taxon>Ascomycota</taxon>
        <taxon>Pezizomycotina</taxon>
        <taxon>Sordariomycetes</taxon>
        <taxon>Sordariomycetidae</taxon>
        <taxon>Sordariales</taxon>
        <taxon>Chaetomiaceae</taxon>
        <taxon>Chaetomium</taxon>
    </lineage>
</organism>
<dbReference type="AlphaFoldDB" id="A0AAJ0H4H2"/>
<keyword evidence="1" id="KW-0812">Transmembrane</keyword>
<sequence length="118" mass="13004">MSHLGHLGPNAGHGRDNEIEEHIYEQVRPKNSPSRPFKLISSYLACPIVAVLLQVFGFLFVGICLITCVNTAIQGFINVLWILDDDGDNDNDGHAALPMRGYEFSMPPTCPPSPQTVR</sequence>
<accession>A0AAJ0H4H2</accession>
<dbReference type="EMBL" id="JAUDZG010000001">
    <property type="protein sequence ID" value="KAK3311601.1"/>
    <property type="molecule type" value="Genomic_DNA"/>
</dbReference>
<evidence type="ECO:0000313" key="3">
    <source>
        <dbReference type="Proteomes" id="UP001273166"/>
    </source>
</evidence>
<keyword evidence="1" id="KW-0472">Membrane</keyword>
<dbReference type="GeneID" id="87885489"/>
<keyword evidence="1" id="KW-1133">Transmembrane helix</keyword>
<comment type="caution">
    <text evidence="2">The sequence shown here is derived from an EMBL/GenBank/DDBJ whole genome shotgun (WGS) entry which is preliminary data.</text>
</comment>
<dbReference type="Proteomes" id="UP001273166">
    <property type="component" value="Unassembled WGS sequence"/>
</dbReference>
<reference evidence="2" key="1">
    <citation type="journal article" date="2023" name="Mol. Phylogenet. Evol.">
        <title>Genome-scale phylogeny and comparative genomics of the fungal order Sordariales.</title>
        <authorList>
            <person name="Hensen N."/>
            <person name="Bonometti L."/>
            <person name="Westerberg I."/>
            <person name="Brannstrom I.O."/>
            <person name="Guillou S."/>
            <person name="Cros-Aarteil S."/>
            <person name="Calhoun S."/>
            <person name="Haridas S."/>
            <person name="Kuo A."/>
            <person name="Mondo S."/>
            <person name="Pangilinan J."/>
            <person name="Riley R."/>
            <person name="LaButti K."/>
            <person name="Andreopoulos B."/>
            <person name="Lipzen A."/>
            <person name="Chen C."/>
            <person name="Yan M."/>
            <person name="Daum C."/>
            <person name="Ng V."/>
            <person name="Clum A."/>
            <person name="Steindorff A."/>
            <person name="Ohm R.A."/>
            <person name="Martin F."/>
            <person name="Silar P."/>
            <person name="Natvig D.O."/>
            <person name="Lalanne C."/>
            <person name="Gautier V."/>
            <person name="Ament-Velasquez S.L."/>
            <person name="Kruys A."/>
            <person name="Hutchinson M.I."/>
            <person name="Powell A.J."/>
            <person name="Barry K."/>
            <person name="Miller A.N."/>
            <person name="Grigoriev I.V."/>
            <person name="Debuchy R."/>
            <person name="Gladieux P."/>
            <person name="Hiltunen Thoren M."/>
            <person name="Johannesson H."/>
        </authorList>
    </citation>
    <scope>NUCLEOTIDE SEQUENCE</scope>
    <source>
        <strain evidence="2">CBS 333.67</strain>
    </source>
</reference>
<proteinExistence type="predicted"/>
<reference evidence="2" key="2">
    <citation type="submission" date="2023-06" db="EMBL/GenBank/DDBJ databases">
        <authorList>
            <consortium name="Lawrence Berkeley National Laboratory"/>
            <person name="Mondo S.J."/>
            <person name="Hensen N."/>
            <person name="Bonometti L."/>
            <person name="Westerberg I."/>
            <person name="Brannstrom I.O."/>
            <person name="Guillou S."/>
            <person name="Cros-Aarteil S."/>
            <person name="Calhoun S."/>
            <person name="Haridas S."/>
            <person name="Kuo A."/>
            <person name="Pangilinan J."/>
            <person name="Riley R."/>
            <person name="Labutti K."/>
            <person name="Andreopoulos B."/>
            <person name="Lipzen A."/>
            <person name="Chen C."/>
            <person name="Yanf M."/>
            <person name="Daum C."/>
            <person name="Ng V."/>
            <person name="Clum A."/>
            <person name="Steindorff A."/>
            <person name="Ohm R."/>
            <person name="Martin F."/>
            <person name="Silar P."/>
            <person name="Natvig D."/>
            <person name="Lalanne C."/>
            <person name="Gautier V."/>
            <person name="Ament-Velasquez S.L."/>
            <person name="Kruys A."/>
            <person name="Hutchinson M.I."/>
            <person name="Powell A.J."/>
            <person name="Barry K."/>
            <person name="Miller A.N."/>
            <person name="Grigoriev I.V."/>
            <person name="Debuchy R."/>
            <person name="Gladieux P."/>
            <person name="Thoren M.H."/>
            <person name="Johannesson H."/>
        </authorList>
    </citation>
    <scope>NUCLEOTIDE SEQUENCE</scope>
    <source>
        <strain evidence="2">CBS 333.67</strain>
    </source>
</reference>
<feature type="transmembrane region" description="Helical" evidence="1">
    <location>
        <begin position="40"/>
        <end position="66"/>
    </location>
</feature>
<evidence type="ECO:0000313" key="2">
    <source>
        <dbReference type="EMBL" id="KAK3311601.1"/>
    </source>
</evidence>